<sequence length="347" mass="38316">MVTSLKPGSRILVTGTTGYIGAHVADQFLQAGYHVIGTSRSAAKAENIRKYFEKYGKGKFEIYEASDLQEEGVFDDAVKDVDAVAHVASPVVFIAEDPYRDVINPAVEGTLNLLNSVHKYGKNVKHVVVTSSVASVVEPKPEGHVYTEADWNDSVVKAVKEAYENKQDLPGGAAYCASKVEAERAVWKFREEKKPAFTITTILPSYVYGPIIPPPKTPQEVVAASTPKFVIEYYLGTKSYEDPLPSSGYINVIDVARAHVLAIEKADKADGERYIVTAYTCSSQRTVDILRRVYPERQNVIAEGHPGQYSEVKAVNGEKIVQELGLKYIEYEETVVQTIESVKQAYE</sequence>
<name>A0A8H7PHC9_MORIS</name>
<dbReference type="PANTHER" id="PTHR10366">
    <property type="entry name" value="NAD DEPENDENT EPIMERASE/DEHYDRATASE"/>
    <property type="match status" value="1"/>
</dbReference>
<dbReference type="Gene3D" id="3.40.50.720">
    <property type="entry name" value="NAD(P)-binding Rossmann-like Domain"/>
    <property type="match status" value="1"/>
</dbReference>
<accession>A0A8H7PHC9</accession>
<keyword evidence="1" id="KW-0560">Oxidoreductase</keyword>
<proteinExistence type="inferred from homology"/>
<feature type="domain" description="NAD-dependent epimerase/dehydratase" evidence="3">
    <location>
        <begin position="11"/>
        <end position="275"/>
    </location>
</feature>
<dbReference type="GO" id="GO:0016616">
    <property type="term" value="F:oxidoreductase activity, acting on the CH-OH group of donors, NAD or NADP as acceptor"/>
    <property type="evidence" value="ECO:0007669"/>
    <property type="project" value="TreeGrafter"/>
</dbReference>
<protein>
    <recommendedName>
        <fullName evidence="3">NAD-dependent epimerase/dehydratase domain-containing protein</fullName>
    </recommendedName>
</protein>
<evidence type="ECO:0000313" key="5">
    <source>
        <dbReference type="Proteomes" id="UP000654370"/>
    </source>
</evidence>
<keyword evidence="5" id="KW-1185">Reference proteome</keyword>
<dbReference type="InterPro" id="IPR050425">
    <property type="entry name" value="NAD(P)_dehydrat-like"/>
</dbReference>
<dbReference type="Proteomes" id="UP000654370">
    <property type="component" value="Unassembled WGS sequence"/>
</dbReference>
<dbReference type="Pfam" id="PF01370">
    <property type="entry name" value="Epimerase"/>
    <property type="match status" value="1"/>
</dbReference>
<evidence type="ECO:0000256" key="2">
    <source>
        <dbReference type="ARBA" id="ARBA00023445"/>
    </source>
</evidence>
<evidence type="ECO:0000259" key="3">
    <source>
        <dbReference type="Pfam" id="PF01370"/>
    </source>
</evidence>
<comment type="caution">
    <text evidence="4">The sequence shown here is derived from an EMBL/GenBank/DDBJ whole genome shotgun (WGS) entry which is preliminary data.</text>
</comment>
<evidence type="ECO:0000256" key="1">
    <source>
        <dbReference type="ARBA" id="ARBA00023002"/>
    </source>
</evidence>
<dbReference type="InterPro" id="IPR001509">
    <property type="entry name" value="Epimerase_deHydtase"/>
</dbReference>
<dbReference type="InterPro" id="IPR036291">
    <property type="entry name" value="NAD(P)-bd_dom_sf"/>
</dbReference>
<feature type="non-terminal residue" evidence="4">
    <location>
        <position position="1"/>
    </location>
</feature>
<dbReference type="PANTHER" id="PTHR10366:SF564">
    <property type="entry name" value="STEROL-4-ALPHA-CARBOXYLATE 3-DEHYDROGENASE, DECARBOXYLATING"/>
    <property type="match status" value="1"/>
</dbReference>
<comment type="similarity">
    <text evidence="2">Belongs to the NAD(P)-dependent epimerase/dehydratase family. Dihydroflavonol-4-reductase subfamily.</text>
</comment>
<dbReference type="EMBL" id="JAEPQZ010000014">
    <property type="protein sequence ID" value="KAG2173629.1"/>
    <property type="molecule type" value="Genomic_DNA"/>
</dbReference>
<dbReference type="OrthoDB" id="2735536at2759"/>
<gene>
    <name evidence="4" type="ORF">INT43_005047</name>
</gene>
<reference evidence="4" key="1">
    <citation type="submission" date="2020-12" db="EMBL/GenBank/DDBJ databases">
        <title>Metabolic potential, ecology and presence of endohyphal bacteria is reflected in genomic diversity of Mucoromycotina.</title>
        <authorList>
            <person name="Muszewska A."/>
            <person name="Okrasinska A."/>
            <person name="Steczkiewicz K."/>
            <person name="Drgas O."/>
            <person name="Orlowska M."/>
            <person name="Perlinska-Lenart U."/>
            <person name="Aleksandrzak-Piekarczyk T."/>
            <person name="Szatraj K."/>
            <person name="Zielenkiewicz U."/>
            <person name="Pilsyk S."/>
            <person name="Malc E."/>
            <person name="Mieczkowski P."/>
            <person name="Kruszewska J.S."/>
            <person name="Biernat P."/>
            <person name="Pawlowska J."/>
        </authorList>
    </citation>
    <scope>NUCLEOTIDE SEQUENCE</scope>
    <source>
        <strain evidence="4">WA0000067209</strain>
    </source>
</reference>
<dbReference type="SUPFAM" id="SSF51735">
    <property type="entry name" value="NAD(P)-binding Rossmann-fold domains"/>
    <property type="match status" value="1"/>
</dbReference>
<organism evidence="4 5">
    <name type="scientific">Mortierella isabellina</name>
    <name type="common">Filamentous fungus</name>
    <name type="synonym">Umbelopsis isabellina</name>
    <dbReference type="NCBI Taxonomy" id="91625"/>
    <lineage>
        <taxon>Eukaryota</taxon>
        <taxon>Fungi</taxon>
        <taxon>Fungi incertae sedis</taxon>
        <taxon>Mucoromycota</taxon>
        <taxon>Mucoromycotina</taxon>
        <taxon>Umbelopsidomycetes</taxon>
        <taxon>Umbelopsidales</taxon>
        <taxon>Umbelopsidaceae</taxon>
        <taxon>Umbelopsis</taxon>
    </lineage>
</organism>
<dbReference type="AlphaFoldDB" id="A0A8H7PHC9"/>
<evidence type="ECO:0000313" key="4">
    <source>
        <dbReference type="EMBL" id="KAG2173629.1"/>
    </source>
</evidence>